<dbReference type="EC" id="6.1.1.7" evidence="2"/>
<dbReference type="FunFam" id="3.30.930.10:FF:000011">
    <property type="entry name" value="Alanine--tRNA ligase, cytoplasmic"/>
    <property type="match status" value="1"/>
</dbReference>
<dbReference type="AlphaFoldDB" id="A0A9I9DV31"/>
<dbReference type="InterPro" id="IPR045864">
    <property type="entry name" value="aa-tRNA-synth_II/BPL/LPL"/>
</dbReference>
<evidence type="ECO:0000256" key="7">
    <source>
        <dbReference type="ARBA" id="ARBA00022833"/>
    </source>
</evidence>
<keyword evidence="9" id="KW-0694">RNA-binding</keyword>
<keyword evidence="8" id="KW-0067">ATP-binding</keyword>
<keyword evidence="7" id="KW-0862">Zinc</keyword>
<feature type="domain" description="Alanyl-transfer RNA synthetases family profile" evidence="14">
    <location>
        <begin position="85"/>
        <end position="391"/>
    </location>
</feature>
<feature type="region of interest" description="Disordered" evidence="13">
    <location>
        <begin position="59"/>
        <end position="84"/>
    </location>
</feature>
<dbReference type="Pfam" id="PF01411">
    <property type="entry name" value="tRNA-synt_2c"/>
    <property type="match status" value="1"/>
</dbReference>
<comment type="similarity">
    <text evidence="1">Belongs to the class-II aminoacyl-tRNA synthetase family.</text>
</comment>
<feature type="region of interest" description="Disordered" evidence="13">
    <location>
        <begin position="338"/>
        <end position="370"/>
    </location>
</feature>
<protein>
    <recommendedName>
        <fullName evidence="2">alanine--tRNA ligase</fullName>
        <ecNumber evidence="2">6.1.1.7</ecNumber>
    </recommendedName>
</protein>
<dbReference type="SUPFAM" id="SSF55681">
    <property type="entry name" value="Class II aaRS and biotin synthetases"/>
    <property type="match status" value="1"/>
</dbReference>
<dbReference type="GO" id="GO:0002161">
    <property type="term" value="F:aminoacyl-tRNA deacylase activity"/>
    <property type="evidence" value="ECO:0007669"/>
    <property type="project" value="TreeGrafter"/>
</dbReference>
<dbReference type="GO" id="GO:0000049">
    <property type="term" value="F:tRNA binding"/>
    <property type="evidence" value="ECO:0007669"/>
    <property type="project" value="UniProtKB-KW"/>
</dbReference>
<evidence type="ECO:0000256" key="11">
    <source>
        <dbReference type="ARBA" id="ARBA00023146"/>
    </source>
</evidence>
<keyword evidence="10" id="KW-0648">Protein biosynthesis</keyword>
<dbReference type="Gene3D" id="3.30.930.10">
    <property type="entry name" value="Bira Bifunctional Protein, Domain 2"/>
    <property type="match status" value="1"/>
</dbReference>
<dbReference type="PROSITE" id="PS50860">
    <property type="entry name" value="AA_TRNA_LIGASE_II_ALA"/>
    <property type="match status" value="1"/>
</dbReference>
<dbReference type="GO" id="GO:0005739">
    <property type="term" value="C:mitochondrion"/>
    <property type="evidence" value="ECO:0007669"/>
    <property type="project" value="TreeGrafter"/>
</dbReference>
<dbReference type="CDD" id="cd00673">
    <property type="entry name" value="AlaRS_core"/>
    <property type="match status" value="1"/>
</dbReference>
<dbReference type="GO" id="GO:0004813">
    <property type="term" value="F:alanine-tRNA ligase activity"/>
    <property type="evidence" value="ECO:0007669"/>
    <property type="project" value="UniProtKB-EC"/>
</dbReference>
<dbReference type="GO" id="GO:0046872">
    <property type="term" value="F:metal ion binding"/>
    <property type="evidence" value="ECO:0007669"/>
    <property type="project" value="UniProtKB-KW"/>
</dbReference>
<keyword evidence="11" id="KW-0030">Aminoacyl-tRNA synthetase</keyword>
<evidence type="ECO:0000256" key="1">
    <source>
        <dbReference type="ARBA" id="ARBA00008226"/>
    </source>
</evidence>
<evidence type="ECO:0000313" key="15">
    <source>
        <dbReference type="EnsemblPlants" id="MELO3C024031.2.1"/>
    </source>
</evidence>
<keyword evidence="5" id="KW-0479">Metal-binding</keyword>
<dbReference type="GO" id="GO:0009507">
    <property type="term" value="C:chloroplast"/>
    <property type="evidence" value="ECO:0007669"/>
    <property type="project" value="TreeGrafter"/>
</dbReference>
<keyword evidence="4" id="KW-0436">Ligase</keyword>
<feature type="compositionally biased region" description="Low complexity" evidence="13">
    <location>
        <begin position="59"/>
        <end position="76"/>
    </location>
</feature>
<name>A0A9I9DV31_CUCME</name>
<evidence type="ECO:0000256" key="3">
    <source>
        <dbReference type="ARBA" id="ARBA00022555"/>
    </source>
</evidence>
<dbReference type="GO" id="GO:0006419">
    <property type="term" value="P:alanyl-tRNA aminoacylation"/>
    <property type="evidence" value="ECO:0007669"/>
    <property type="project" value="InterPro"/>
</dbReference>
<dbReference type="PANTHER" id="PTHR11777:SF9">
    <property type="entry name" value="ALANINE--TRNA LIGASE, CYTOPLASMIC"/>
    <property type="match status" value="1"/>
</dbReference>
<dbReference type="InterPro" id="IPR050058">
    <property type="entry name" value="Ala-tRNA_ligase"/>
</dbReference>
<accession>A0A9I9DV31</accession>
<organism evidence="15">
    <name type="scientific">Cucumis melo</name>
    <name type="common">Muskmelon</name>
    <dbReference type="NCBI Taxonomy" id="3656"/>
    <lineage>
        <taxon>Eukaryota</taxon>
        <taxon>Viridiplantae</taxon>
        <taxon>Streptophyta</taxon>
        <taxon>Embryophyta</taxon>
        <taxon>Tracheophyta</taxon>
        <taxon>Spermatophyta</taxon>
        <taxon>Magnoliopsida</taxon>
        <taxon>eudicotyledons</taxon>
        <taxon>Gunneridae</taxon>
        <taxon>Pentapetalae</taxon>
        <taxon>rosids</taxon>
        <taxon>fabids</taxon>
        <taxon>Cucurbitales</taxon>
        <taxon>Cucurbitaceae</taxon>
        <taxon>Benincaseae</taxon>
        <taxon>Cucumis</taxon>
    </lineage>
</organism>
<evidence type="ECO:0000256" key="8">
    <source>
        <dbReference type="ARBA" id="ARBA00022840"/>
    </source>
</evidence>
<dbReference type="InterPro" id="IPR018164">
    <property type="entry name" value="Ala-tRNA-synth_IIc_N"/>
</dbReference>
<dbReference type="EnsemblPlants" id="MELO3C024031.2.1">
    <property type="protein sequence ID" value="MELO3C024031.2.1"/>
    <property type="gene ID" value="MELO3C024031.2"/>
</dbReference>
<comment type="catalytic activity">
    <reaction evidence="12">
        <text>tRNA(Ala) + L-alanine + ATP = L-alanyl-tRNA(Ala) + AMP + diphosphate</text>
        <dbReference type="Rhea" id="RHEA:12540"/>
        <dbReference type="Rhea" id="RHEA-COMP:9657"/>
        <dbReference type="Rhea" id="RHEA-COMP:9923"/>
        <dbReference type="ChEBI" id="CHEBI:30616"/>
        <dbReference type="ChEBI" id="CHEBI:33019"/>
        <dbReference type="ChEBI" id="CHEBI:57972"/>
        <dbReference type="ChEBI" id="CHEBI:78442"/>
        <dbReference type="ChEBI" id="CHEBI:78497"/>
        <dbReference type="ChEBI" id="CHEBI:456215"/>
        <dbReference type="EC" id="6.1.1.7"/>
    </reaction>
</comment>
<dbReference type="PANTHER" id="PTHR11777">
    <property type="entry name" value="ALANYL-TRNA SYNTHETASE"/>
    <property type="match status" value="1"/>
</dbReference>
<evidence type="ECO:0000256" key="13">
    <source>
        <dbReference type="SAM" id="MobiDB-lite"/>
    </source>
</evidence>
<dbReference type="GO" id="GO:0005524">
    <property type="term" value="F:ATP binding"/>
    <property type="evidence" value="ECO:0007669"/>
    <property type="project" value="UniProtKB-KW"/>
</dbReference>
<evidence type="ECO:0000256" key="5">
    <source>
        <dbReference type="ARBA" id="ARBA00022723"/>
    </source>
</evidence>
<proteinExistence type="inferred from homology"/>
<evidence type="ECO:0000256" key="10">
    <source>
        <dbReference type="ARBA" id="ARBA00022917"/>
    </source>
</evidence>
<evidence type="ECO:0000256" key="6">
    <source>
        <dbReference type="ARBA" id="ARBA00022741"/>
    </source>
</evidence>
<evidence type="ECO:0000256" key="2">
    <source>
        <dbReference type="ARBA" id="ARBA00013168"/>
    </source>
</evidence>
<dbReference type="InterPro" id="IPR018165">
    <property type="entry name" value="Ala-tRNA-synth_IIc_core"/>
</dbReference>
<evidence type="ECO:0000256" key="12">
    <source>
        <dbReference type="ARBA" id="ARBA00048300"/>
    </source>
</evidence>
<dbReference type="PRINTS" id="PR00980">
    <property type="entry name" value="TRNASYNTHALA"/>
</dbReference>
<dbReference type="Gramene" id="MELO3C024031.2.1">
    <property type="protein sequence ID" value="MELO3C024031.2.1"/>
    <property type="gene ID" value="MELO3C024031.2"/>
</dbReference>
<dbReference type="InterPro" id="IPR002318">
    <property type="entry name" value="Ala-tRNA-lgiase_IIc"/>
</dbReference>
<keyword evidence="6" id="KW-0547">Nucleotide-binding</keyword>
<reference evidence="15" key="1">
    <citation type="submission" date="2023-03" db="UniProtKB">
        <authorList>
            <consortium name="EnsemblPlants"/>
        </authorList>
    </citation>
    <scope>IDENTIFICATION</scope>
</reference>
<sequence>MRRGFSRVKGEQLIATFLTSTLTSPPPLSIPSLTAHRSIGLQLFFNSSLSRCYSLSSASSDPSTSPFPSSSVSPMPGAGSQGVEWPAERVRDTFFRFFEEKNHVYWKSSPVVPVNDPTLLFANAGMNQFKPIFLGTVDPNTSLSKLTRACNTQKCIRAGGKHNDLDDVGKDTYHHTFFEMLGNWSFGDYFKKEAITWAWELLTQVYKLPTDRIYATYFGGDEKAGLAPDNEARDIWLKFLPAERVLPFGCKDNFWEMGDTGPCGPCTEIHYDRLGGRDAAQLVNNDDPTCIEIWNLVFIQFNRENDGSLKPLPAKHVDTGMGFERLTSVLQNKMSNYDTDRAEGEKSQVPSQGDYKRATGARPYSGKVGPDDVDNMDMAYRVVADHIRTLS</sequence>
<evidence type="ECO:0000259" key="14">
    <source>
        <dbReference type="PROSITE" id="PS50860"/>
    </source>
</evidence>
<evidence type="ECO:0000256" key="9">
    <source>
        <dbReference type="ARBA" id="ARBA00022884"/>
    </source>
</evidence>
<keyword evidence="3" id="KW-0820">tRNA-binding</keyword>
<evidence type="ECO:0000256" key="4">
    <source>
        <dbReference type="ARBA" id="ARBA00022598"/>
    </source>
</evidence>